<keyword evidence="1" id="KW-0472">Membrane</keyword>
<dbReference type="Pfam" id="PF13644">
    <property type="entry name" value="DKNYY"/>
    <property type="match status" value="1"/>
</dbReference>
<dbReference type="AlphaFoldDB" id="A0A5S9PLL0"/>
<protein>
    <recommendedName>
        <fullName evidence="4">DKNYY family protein</fullName>
    </recommendedName>
</protein>
<keyword evidence="1" id="KW-0812">Transmembrane</keyword>
<reference evidence="2 3" key="1">
    <citation type="submission" date="2019-11" db="EMBL/GenBank/DDBJ databases">
        <authorList>
            <person name="Holert J."/>
        </authorList>
    </citation>
    <scope>NUCLEOTIDE SEQUENCE [LARGE SCALE GENOMIC DNA]</scope>
    <source>
        <strain evidence="2">BC5_2</strain>
    </source>
</reference>
<evidence type="ECO:0008006" key="4">
    <source>
        <dbReference type="Google" id="ProtNLM"/>
    </source>
</evidence>
<gene>
    <name evidence="2" type="ORF">DPBNPPHM_01133</name>
</gene>
<dbReference type="InterPro" id="IPR027375">
    <property type="entry name" value="DKNYY"/>
</dbReference>
<evidence type="ECO:0000256" key="1">
    <source>
        <dbReference type="SAM" id="Phobius"/>
    </source>
</evidence>
<dbReference type="Proteomes" id="UP000434580">
    <property type="component" value="Unassembled WGS sequence"/>
</dbReference>
<name>A0A5S9PLL0_9GAMM</name>
<feature type="transmembrane region" description="Helical" evidence="1">
    <location>
        <begin position="71"/>
        <end position="89"/>
    </location>
</feature>
<feature type="transmembrane region" description="Helical" evidence="1">
    <location>
        <begin position="6"/>
        <end position="27"/>
    </location>
</feature>
<evidence type="ECO:0000313" key="2">
    <source>
        <dbReference type="EMBL" id="CAA0104966.1"/>
    </source>
</evidence>
<dbReference type="EMBL" id="CACSII010000012">
    <property type="protein sequence ID" value="CAA0104966.1"/>
    <property type="molecule type" value="Genomic_DNA"/>
</dbReference>
<proteinExistence type="predicted"/>
<evidence type="ECO:0000313" key="3">
    <source>
        <dbReference type="Proteomes" id="UP000434580"/>
    </source>
</evidence>
<organism evidence="2 3">
    <name type="scientific">BD1-7 clade bacterium</name>
    <dbReference type="NCBI Taxonomy" id="2029982"/>
    <lineage>
        <taxon>Bacteria</taxon>
        <taxon>Pseudomonadati</taxon>
        <taxon>Pseudomonadota</taxon>
        <taxon>Gammaproteobacteria</taxon>
        <taxon>Cellvibrionales</taxon>
        <taxon>Spongiibacteraceae</taxon>
        <taxon>BD1-7 clade</taxon>
    </lineage>
</organism>
<sequence>MKVALNILVAFVLMYWPIVLMMSPMMFDAPGSQNKRDVVLSVTLVLCYPIIIFALYWLFGLHFFGVAPGKALLVVSVVVISAILFFGYGKLLMYSFRGIATSGYSIAKGQVYFDGLAIDADADSFKPLVQGDSDRFAYAADKNHVFYAGKALEIEDPTAFWPLNDDDQTADGYLAGSDEYWTDGTSVFLAGIALEGATPHGFSVADDIFSGPFAYWHSESASYVYFAGEILPGVDANTHQVLHGHISKDAQHIYNGAELVLPEADAMSFSLLENDATIGIDDQAVYNVLYRHSGKIDGADPASIVALDRGYLKDAKRVYYRQQWDPVEVLMGADPQTFEVTGWVEATDSEARGANNLYRDGKVVGPSAPDK</sequence>
<dbReference type="OrthoDB" id="6316177at2"/>
<keyword evidence="1" id="KW-1133">Transmembrane helix</keyword>
<feature type="transmembrane region" description="Helical" evidence="1">
    <location>
        <begin position="39"/>
        <end position="59"/>
    </location>
</feature>
<accession>A0A5S9PLL0</accession>